<dbReference type="GO" id="GO:0016616">
    <property type="term" value="F:oxidoreductase activity, acting on the CH-OH group of donors, NAD or NADP as acceptor"/>
    <property type="evidence" value="ECO:0007669"/>
    <property type="project" value="InterPro"/>
</dbReference>
<dbReference type="AlphaFoldDB" id="A0AAU9PT99"/>
<keyword evidence="3" id="KW-0560">Oxidoreductase</keyword>
<evidence type="ECO:0000313" key="5">
    <source>
        <dbReference type="Proteomes" id="UP001157418"/>
    </source>
</evidence>
<sequence length="151" mass="16451">MVTTHLIERLLNALKGPGKLVLVGVPEKSLEVVGFLDYGGKIVVGSNIGGLEETQEMLDFAAEHRITADVEVILIDYVNTTMERILKSDVSTYLSPNFHIEKIPPPLSLPSGDMNATIAADQCHHLRMEDVNATTVVEPPGKLSIFDEEGI</sequence>
<gene>
    <name evidence="4" type="ORF">LVIROSA_LOCUS38690</name>
</gene>
<dbReference type="EMBL" id="CAKMRJ010005745">
    <property type="protein sequence ID" value="CAH1453449.1"/>
    <property type="molecule type" value="Genomic_DNA"/>
</dbReference>
<dbReference type="InterPro" id="IPR036291">
    <property type="entry name" value="NAD(P)-bd_dom_sf"/>
</dbReference>
<keyword evidence="2" id="KW-0862">Zinc</keyword>
<evidence type="ECO:0000256" key="2">
    <source>
        <dbReference type="ARBA" id="ARBA00022833"/>
    </source>
</evidence>
<comment type="caution">
    <text evidence="4">The sequence shown here is derived from an EMBL/GenBank/DDBJ whole genome shotgun (WGS) entry which is preliminary data.</text>
</comment>
<accession>A0AAU9PT99</accession>
<dbReference type="GO" id="GO:0046872">
    <property type="term" value="F:metal ion binding"/>
    <property type="evidence" value="ECO:0007669"/>
    <property type="project" value="UniProtKB-KW"/>
</dbReference>
<dbReference type="Gene3D" id="3.40.50.720">
    <property type="entry name" value="NAD(P)-binding Rossmann-like Domain"/>
    <property type="match status" value="1"/>
</dbReference>
<dbReference type="Proteomes" id="UP001157418">
    <property type="component" value="Unassembled WGS sequence"/>
</dbReference>
<keyword evidence="5" id="KW-1185">Reference proteome</keyword>
<protein>
    <submittedName>
        <fullName evidence="4">Uncharacterized protein</fullName>
    </submittedName>
</protein>
<dbReference type="InterPro" id="IPR047109">
    <property type="entry name" value="CAD-like"/>
</dbReference>
<evidence type="ECO:0000256" key="3">
    <source>
        <dbReference type="ARBA" id="ARBA00023002"/>
    </source>
</evidence>
<organism evidence="4 5">
    <name type="scientific">Lactuca virosa</name>
    <dbReference type="NCBI Taxonomy" id="75947"/>
    <lineage>
        <taxon>Eukaryota</taxon>
        <taxon>Viridiplantae</taxon>
        <taxon>Streptophyta</taxon>
        <taxon>Embryophyta</taxon>
        <taxon>Tracheophyta</taxon>
        <taxon>Spermatophyta</taxon>
        <taxon>Magnoliopsida</taxon>
        <taxon>eudicotyledons</taxon>
        <taxon>Gunneridae</taxon>
        <taxon>Pentapetalae</taxon>
        <taxon>asterids</taxon>
        <taxon>campanulids</taxon>
        <taxon>Asterales</taxon>
        <taxon>Asteraceae</taxon>
        <taxon>Cichorioideae</taxon>
        <taxon>Cichorieae</taxon>
        <taxon>Lactucinae</taxon>
        <taxon>Lactuca</taxon>
    </lineage>
</organism>
<proteinExistence type="predicted"/>
<dbReference type="Gene3D" id="3.90.180.10">
    <property type="entry name" value="Medium-chain alcohol dehydrogenases, catalytic domain"/>
    <property type="match status" value="1"/>
</dbReference>
<keyword evidence="1" id="KW-0479">Metal-binding</keyword>
<reference evidence="4 5" key="1">
    <citation type="submission" date="2022-01" db="EMBL/GenBank/DDBJ databases">
        <authorList>
            <person name="Xiong W."/>
            <person name="Schranz E."/>
        </authorList>
    </citation>
    <scope>NUCLEOTIDE SEQUENCE [LARGE SCALE GENOMIC DNA]</scope>
</reference>
<name>A0AAU9PT99_9ASTR</name>
<dbReference type="SUPFAM" id="SSF51735">
    <property type="entry name" value="NAD(P)-binding Rossmann-fold domains"/>
    <property type="match status" value="1"/>
</dbReference>
<evidence type="ECO:0000313" key="4">
    <source>
        <dbReference type="EMBL" id="CAH1453449.1"/>
    </source>
</evidence>
<dbReference type="PANTHER" id="PTHR42683">
    <property type="entry name" value="ALDEHYDE REDUCTASE"/>
    <property type="match status" value="1"/>
</dbReference>
<evidence type="ECO:0000256" key="1">
    <source>
        <dbReference type="ARBA" id="ARBA00022723"/>
    </source>
</evidence>